<keyword evidence="2" id="KW-1185">Reference proteome</keyword>
<reference evidence="1" key="2">
    <citation type="submission" date="2015-06" db="UniProtKB">
        <authorList>
            <consortium name="EnsemblProtists"/>
        </authorList>
    </citation>
    <scope>IDENTIFICATION</scope>
    <source>
        <strain evidence="1">Emoy2</strain>
    </source>
</reference>
<evidence type="ECO:0000313" key="1">
    <source>
        <dbReference type="EnsemblProtists" id="HpaP812620"/>
    </source>
</evidence>
<sequence>MLVLFSIIDSWRFGRRESVRYYCDRVQKFDLPAASEINTASRLRAVMHYKVIASSGCVLLPYCYFGSN</sequence>
<protein>
    <submittedName>
        <fullName evidence="1">Uncharacterized protein</fullName>
    </submittedName>
</protein>
<evidence type="ECO:0000313" key="2">
    <source>
        <dbReference type="Proteomes" id="UP000011713"/>
    </source>
</evidence>
<dbReference type="AlphaFoldDB" id="M4C0S8"/>
<proteinExistence type="predicted"/>
<dbReference type="HOGENOM" id="CLU_2799414_0_0_1"/>
<name>M4C0S8_HYAAE</name>
<dbReference type="Proteomes" id="UP000011713">
    <property type="component" value="Unassembled WGS sequence"/>
</dbReference>
<dbReference type="VEuPathDB" id="FungiDB:HpaG812620"/>
<organism evidence="1 2">
    <name type="scientific">Hyaloperonospora arabidopsidis (strain Emoy2)</name>
    <name type="common">Downy mildew agent</name>
    <name type="synonym">Peronospora arabidopsidis</name>
    <dbReference type="NCBI Taxonomy" id="559515"/>
    <lineage>
        <taxon>Eukaryota</taxon>
        <taxon>Sar</taxon>
        <taxon>Stramenopiles</taxon>
        <taxon>Oomycota</taxon>
        <taxon>Peronosporomycetes</taxon>
        <taxon>Peronosporales</taxon>
        <taxon>Peronosporaceae</taxon>
        <taxon>Hyaloperonospora</taxon>
    </lineage>
</organism>
<dbReference type="InParanoid" id="M4C0S8"/>
<accession>M4C0S8</accession>
<dbReference type="EnsemblProtists" id="HpaT812620">
    <property type="protein sequence ID" value="HpaP812620"/>
    <property type="gene ID" value="HpaG812620"/>
</dbReference>
<reference evidence="2" key="1">
    <citation type="journal article" date="2010" name="Science">
        <title>Signatures of adaptation to obligate biotrophy in the Hyaloperonospora arabidopsidis genome.</title>
        <authorList>
            <person name="Baxter L."/>
            <person name="Tripathy S."/>
            <person name="Ishaque N."/>
            <person name="Boot N."/>
            <person name="Cabral A."/>
            <person name="Kemen E."/>
            <person name="Thines M."/>
            <person name="Ah-Fong A."/>
            <person name="Anderson R."/>
            <person name="Badejoko W."/>
            <person name="Bittner-Eddy P."/>
            <person name="Boore J.L."/>
            <person name="Chibucos M.C."/>
            <person name="Coates M."/>
            <person name="Dehal P."/>
            <person name="Delehaunty K."/>
            <person name="Dong S."/>
            <person name="Downton P."/>
            <person name="Dumas B."/>
            <person name="Fabro G."/>
            <person name="Fronick C."/>
            <person name="Fuerstenberg S.I."/>
            <person name="Fulton L."/>
            <person name="Gaulin E."/>
            <person name="Govers F."/>
            <person name="Hughes L."/>
            <person name="Humphray S."/>
            <person name="Jiang R.H."/>
            <person name="Judelson H."/>
            <person name="Kamoun S."/>
            <person name="Kyung K."/>
            <person name="Meijer H."/>
            <person name="Minx P."/>
            <person name="Morris P."/>
            <person name="Nelson J."/>
            <person name="Phuntumart V."/>
            <person name="Qutob D."/>
            <person name="Rehmany A."/>
            <person name="Rougon-Cardoso A."/>
            <person name="Ryden P."/>
            <person name="Torto-Alalibo T."/>
            <person name="Studholme D."/>
            <person name="Wang Y."/>
            <person name="Win J."/>
            <person name="Wood J."/>
            <person name="Clifton S.W."/>
            <person name="Rogers J."/>
            <person name="Van den Ackerveken G."/>
            <person name="Jones J.D."/>
            <person name="McDowell J.M."/>
            <person name="Beynon J."/>
            <person name="Tyler B.M."/>
        </authorList>
    </citation>
    <scope>NUCLEOTIDE SEQUENCE [LARGE SCALE GENOMIC DNA]</scope>
    <source>
        <strain evidence="2">Emoy2</strain>
    </source>
</reference>
<dbReference type="EMBL" id="CU469404">
    <property type="status" value="NOT_ANNOTATED_CDS"/>
    <property type="molecule type" value="Genomic_DNA"/>
</dbReference>